<dbReference type="Proteomes" id="UP000271098">
    <property type="component" value="Unassembled WGS sequence"/>
</dbReference>
<organism evidence="4">
    <name type="scientific">Gongylonema pulchrum</name>
    <dbReference type="NCBI Taxonomy" id="637853"/>
    <lineage>
        <taxon>Eukaryota</taxon>
        <taxon>Metazoa</taxon>
        <taxon>Ecdysozoa</taxon>
        <taxon>Nematoda</taxon>
        <taxon>Chromadorea</taxon>
        <taxon>Rhabditida</taxon>
        <taxon>Spirurina</taxon>
        <taxon>Spiruromorpha</taxon>
        <taxon>Spiruroidea</taxon>
        <taxon>Gongylonematidae</taxon>
        <taxon>Gongylonema</taxon>
    </lineage>
</organism>
<evidence type="ECO:0000256" key="1">
    <source>
        <dbReference type="SAM" id="MobiDB-lite"/>
    </source>
</evidence>
<name>A0A183DWB0_9BILA</name>
<accession>A0A183DWB0</accession>
<dbReference type="WBParaSite" id="GPUH_0001301501-mRNA-1">
    <property type="protein sequence ID" value="GPUH_0001301501-mRNA-1"/>
    <property type="gene ID" value="GPUH_0001301501"/>
</dbReference>
<feature type="region of interest" description="Disordered" evidence="1">
    <location>
        <begin position="67"/>
        <end position="86"/>
    </location>
</feature>
<evidence type="ECO:0000313" key="4">
    <source>
        <dbReference type="WBParaSite" id="GPUH_0001301501-mRNA-1"/>
    </source>
</evidence>
<sequence length="86" mass="9554">MLGWDDGDEHEHVTYETARMTLAYNDALCICQGLITPSGAEKLISGLRYLYNAAIESRLEDIKPIARRTESRSSMKRSGACKTSSV</sequence>
<reference evidence="4" key="1">
    <citation type="submission" date="2016-06" db="UniProtKB">
        <authorList>
            <consortium name="WormBaseParasite"/>
        </authorList>
    </citation>
    <scope>IDENTIFICATION</scope>
</reference>
<reference evidence="2 3" key="2">
    <citation type="submission" date="2018-11" db="EMBL/GenBank/DDBJ databases">
        <authorList>
            <consortium name="Pathogen Informatics"/>
        </authorList>
    </citation>
    <scope>NUCLEOTIDE SEQUENCE [LARGE SCALE GENOMIC DNA]</scope>
</reference>
<proteinExistence type="predicted"/>
<evidence type="ECO:0000313" key="2">
    <source>
        <dbReference type="EMBL" id="VDN21461.1"/>
    </source>
</evidence>
<evidence type="ECO:0000313" key="3">
    <source>
        <dbReference type="Proteomes" id="UP000271098"/>
    </source>
</evidence>
<dbReference type="AlphaFoldDB" id="A0A183DWB0"/>
<dbReference type="EMBL" id="UYRT01079827">
    <property type="protein sequence ID" value="VDN21461.1"/>
    <property type="molecule type" value="Genomic_DNA"/>
</dbReference>
<keyword evidence="3" id="KW-1185">Reference proteome</keyword>
<protein>
    <submittedName>
        <fullName evidence="4">Reverse transcriptase Ty1/copia-type domain-containing protein</fullName>
    </submittedName>
</protein>
<gene>
    <name evidence="2" type="ORF">GPUH_LOCUS13001</name>
</gene>